<organism evidence="1 2">
    <name type="scientific">Candidatus Venteria ishoeyi</name>
    <dbReference type="NCBI Taxonomy" id="1899563"/>
    <lineage>
        <taxon>Bacteria</taxon>
        <taxon>Pseudomonadati</taxon>
        <taxon>Pseudomonadota</taxon>
        <taxon>Gammaproteobacteria</taxon>
        <taxon>Thiotrichales</taxon>
        <taxon>Thiotrichaceae</taxon>
        <taxon>Venteria</taxon>
    </lineage>
</organism>
<dbReference type="Proteomes" id="UP000236724">
    <property type="component" value="Unassembled WGS sequence"/>
</dbReference>
<dbReference type="RefSeq" id="WP_103919730.1">
    <property type="nucleotide sequence ID" value="NZ_FMSV02000399.1"/>
</dbReference>
<accession>A0A1H6FA22</accession>
<name>A0A1H6FA22_9GAMM</name>
<protein>
    <recommendedName>
        <fullName evidence="3">Toxin-antitoxin system HicB family antitoxin</fullName>
    </recommendedName>
</protein>
<reference evidence="1 2" key="1">
    <citation type="submission" date="2016-10" db="EMBL/GenBank/DDBJ databases">
        <authorList>
            <person name="de Groot N.N."/>
        </authorList>
    </citation>
    <scope>NUCLEOTIDE SEQUENCE [LARGE SCALE GENOMIC DNA]</scope>
    <source>
        <strain evidence="1">MBHS1</strain>
    </source>
</reference>
<proteinExistence type="predicted"/>
<sequence>MTQLNVNVPDAVYKGIRDLSQQENIPLDQLVALALSEKLSAMMTEDYLKKRAARGNREKFLAVLDKAPDIEPKPEDRLP</sequence>
<evidence type="ECO:0000313" key="2">
    <source>
        <dbReference type="Proteomes" id="UP000236724"/>
    </source>
</evidence>
<gene>
    <name evidence="1" type="ORF">MBHS_01729</name>
</gene>
<dbReference type="OrthoDB" id="428665at2"/>
<evidence type="ECO:0008006" key="3">
    <source>
        <dbReference type="Google" id="ProtNLM"/>
    </source>
</evidence>
<dbReference type="EMBL" id="FMSV02000399">
    <property type="protein sequence ID" value="SEH05874.1"/>
    <property type="molecule type" value="Genomic_DNA"/>
</dbReference>
<keyword evidence="2" id="KW-1185">Reference proteome</keyword>
<evidence type="ECO:0000313" key="1">
    <source>
        <dbReference type="EMBL" id="SEH05874.1"/>
    </source>
</evidence>
<dbReference type="AlphaFoldDB" id="A0A1H6FA22"/>